<keyword evidence="3" id="KW-1185">Reference proteome</keyword>
<proteinExistence type="predicted"/>
<reference evidence="2 3" key="1">
    <citation type="submission" date="2021-10" db="EMBL/GenBank/DDBJ databases">
        <title>Collection of gut derived symbiotic bacterial strains cultured from healthy donors.</title>
        <authorList>
            <person name="Lin H."/>
            <person name="Littmann E."/>
            <person name="Kohout C."/>
            <person name="Pamer E.G."/>
        </authorList>
    </citation>
    <scope>NUCLEOTIDE SEQUENCE [LARGE SCALE GENOMIC DNA]</scope>
    <source>
        <strain evidence="2 3">DFI.1.165</strain>
    </source>
</reference>
<organism evidence="2 3">
    <name type="scientific">Bariatricus massiliensis</name>
    <dbReference type="NCBI Taxonomy" id="1745713"/>
    <lineage>
        <taxon>Bacteria</taxon>
        <taxon>Bacillati</taxon>
        <taxon>Bacillota</taxon>
        <taxon>Clostridia</taxon>
        <taxon>Lachnospirales</taxon>
        <taxon>Lachnospiraceae</taxon>
        <taxon>Bariatricus</taxon>
    </lineage>
</organism>
<dbReference type="Proteomes" id="UP001299546">
    <property type="component" value="Unassembled WGS sequence"/>
</dbReference>
<protein>
    <submittedName>
        <fullName evidence="2">Uncharacterized protein</fullName>
    </submittedName>
</protein>
<name>A0ABS8DGH7_9FIRM</name>
<accession>A0ABS8DGH7</accession>
<evidence type="ECO:0000256" key="1">
    <source>
        <dbReference type="SAM" id="Coils"/>
    </source>
</evidence>
<keyword evidence="1" id="KW-0175">Coiled coil</keyword>
<dbReference type="RefSeq" id="WP_066737449.1">
    <property type="nucleotide sequence ID" value="NZ_JAJCIQ010000005.1"/>
</dbReference>
<evidence type="ECO:0000313" key="3">
    <source>
        <dbReference type="Proteomes" id="UP001299546"/>
    </source>
</evidence>
<evidence type="ECO:0000313" key="2">
    <source>
        <dbReference type="EMBL" id="MCB7387524.1"/>
    </source>
</evidence>
<dbReference type="EMBL" id="JAJCIS010000004">
    <property type="protein sequence ID" value="MCB7387524.1"/>
    <property type="molecule type" value="Genomic_DNA"/>
</dbReference>
<feature type="coiled-coil region" evidence="1">
    <location>
        <begin position="235"/>
        <end position="262"/>
    </location>
</feature>
<comment type="caution">
    <text evidence="2">The sequence shown here is derived from an EMBL/GenBank/DDBJ whole genome shotgun (WGS) entry which is preliminary data.</text>
</comment>
<sequence>MSGESEIAYQNKDITAKYLEQHLKNKSFAVYGINIPKIVDVLPTNLPIIEANELRLDNLFELEDGSLALVDYESTYADIDKIKYLNYIVRTLKRNMEKHSMLRKIRMIVIYTADIEPARTRPFMDVGCLKFQLQEAFLTELDSEGIRDRLWERVKHREKLTEEEQMQFIILPLTYKGQEKKQACIRECFEMAKEVQDIPVQTFMLSGMLVFADKVIADRDSKEIRRWLEMTKVGRLIEEEKLEYAREQVEKASAEVARSKETEFARILLKRGDDIEEFKGFFTILTDEDMERIKREIE</sequence>
<gene>
    <name evidence="2" type="ORF">LIZ65_09500</name>
</gene>